<sequence length="42" mass="4701">QHTIRGMAKMKLRCGLALCVMLAMAIGRIRENQAEKMRSLVA</sequence>
<organism evidence="1 3">
    <name type="scientific">Carboxydocella sporoproducens DSM 16521</name>
    <dbReference type="NCBI Taxonomy" id="1121270"/>
    <lineage>
        <taxon>Bacteria</taxon>
        <taxon>Bacillati</taxon>
        <taxon>Bacillota</taxon>
        <taxon>Clostridia</taxon>
        <taxon>Eubacteriales</taxon>
        <taxon>Clostridiales Family XVI. Incertae Sedis</taxon>
        <taxon>Carboxydocella</taxon>
    </lineage>
</organism>
<dbReference type="EMBL" id="FUXM01000006">
    <property type="protein sequence ID" value="SJZ73132.1"/>
    <property type="molecule type" value="Genomic_DNA"/>
</dbReference>
<protein>
    <recommendedName>
        <fullName evidence="4">Transposase DDE domain-containing protein</fullName>
    </recommendedName>
</protein>
<name>A0A1T4N1P9_9FIRM</name>
<accession>A0A1T4N1P9</accession>
<reference evidence="3" key="1">
    <citation type="submission" date="2017-02" db="EMBL/GenBank/DDBJ databases">
        <authorList>
            <person name="Varghese N."/>
            <person name="Submissions S."/>
        </authorList>
    </citation>
    <scope>NUCLEOTIDE SEQUENCE [LARGE SCALE GENOMIC DNA]</scope>
    <source>
        <strain evidence="3">DSM 16521</strain>
    </source>
</reference>
<proteinExistence type="predicted"/>
<evidence type="ECO:0000313" key="2">
    <source>
        <dbReference type="EMBL" id="SKA11633.1"/>
    </source>
</evidence>
<evidence type="ECO:0000313" key="3">
    <source>
        <dbReference type="Proteomes" id="UP000189933"/>
    </source>
</evidence>
<evidence type="ECO:0000313" key="1">
    <source>
        <dbReference type="EMBL" id="SJZ73132.1"/>
    </source>
</evidence>
<keyword evidence="3" id="KW-1185">Reference proteome</keyword>
<evidence type="ECO:0008006" key="4">
    <source>
        <dbReference type="Google" id="ProtNLM"/>
    </source>
</evidence>
<dbReference type="EMBL" id="FUXM01000025">
    <property type="protein sequence ID" value="SKA11633.1"/>
    <property type="molecule type" value="Genomic_DNA"/>
</dbReference>
<gene>
    <name evidence="1" type="ORF">SAMN02745885_00770</name>
    <name evidence="2" type="ORF">SAMN02745885_01958</name>
</gene>
<dbReference type="AlphaFoldDB" id="A0A1T4N1P9"/>
<feature type="non-terminal residue" evidence="1">
    <location>
        <position position="1"/>
    </location>
</feature>
<reference evidence="1" key="2">
    <citation type="submission" date="2017-02" db="EMBL/GenBank/DDBJ databases">
        <authorList>
            <person name="Peterson S.W."/>
        </authorList>
    </citation>
    <scope>NUCLEOTIDE SEQUENCE [LARGE SCALE GENOMIC DNA]</scope>
    <source>
        <strain evidence="1">DSM 16521</strain>
    </source>
</reference>
<dbReference type="Proteomes" id="UP000189933">
    <property type="component" value="Unassembled WGS sequence"/>
</dbReference>